<dbReference type="EMBL" id="NCVQ01000002">
    <property type="protein sequence ID" value="PWZ44402.1"/>
    <property type="molecule type" value="Genomic_DNA"/>
</dbReference>
<proteinExistence type="predicted"/>
<dbReference type="Proteomes" id="UP000251960">
    <property type="component" value="Chromosome 10"/>
</dbReference>
<dbReference type="AlphaFoldDB" id="A0A3L6G756"/>
<sequence length="33" mass="3793">MFATTLVSTNKFLLIGFFIFPWKIGNPMKKTCP</sequence>
<gene>
    <name evidence="1" type="ORF">Zm00014a_018360</name>
</gene>
<name>A0A3L6G756_MAIZE</name>
<organism evidence="1">
    <name type="scientific">Zea mays</name>
    <name type="common">Maize</name>
    <dbReference type="NCBI Taxonomy" id="4577"/>
    <lineage>
        <taxon>Eukaryota</taxon>
        <taxon>Viridiplantae</taxon>
        <taxon>Streptophyta</taxon>
        <taxon>Embryophyta</taxon>
        <taxon>Tracheophyta</taxon>
        <taxon>Spermatophyta</taxon>
        <taxon>Magnoliopsida</taxon>
        <taxon>Liliopsida</taxon>
        <taxon>Poales</taxon>
        <taxon>Poaceae</taxon>
        <taxon>PACMAD clade</taxon>
        <taxon>Panicoideae</taxon>
        <taxon>Andropogonodae</taxon>
        <taxon>Andropogoneae</taxon>
        <taxon>Tripsacinae</taxon>
        <taxon>Zea</taxon>
    </lineage>
</organism>
<comment type="caution">
    <text evidence="1">The sequence shown here is derived from an EMBL/GenBank/DDBJ whole genome shotgun (WGS) entry which is preliminary data.</text>
</comment>
<reference evidence="1" key="1">
    <citation type="journal article" date="2018" name="Nat. Genet.">
        <title>Extensive intraspecific gene order and gene structural variations between Mo17 and other maize genomes.</title>
        <authorList>
            <person name="Sun S."/>
            <person name="Zhou Y."/>
            <person name="Chen J."/>
            <person name="Shi J."/>
            <person name="Zhao H."/>
            <person name="Zhao H."/>
            <person name="Song W."/>
            <person name="Zhang M."/>
            <person name="Cui Y."/>
            <person name="Dong X."/>
            <person name="Liu H."/>
            <person name="Ma X."/>
            <person name="Jiao Y."/>
            <person name="Wang B."/>
            <person name="Wei X."/>
            <person name="Stein J.C."/>
            <person name="Glaubitz J.C."/>
            <person name="Lu F."/>
            <person name="Yu G."/>
            <person name="Liang C."/>
            <person name="Fengler K."/>
            <person name="Li B."/>
            <person name="Rafalski A."/>
            <person name="Schnable P.S."/>
            <person name="Ware D.H."/>
            <person name="Buckler E.S."/>
            <person name="Lai J."/>
        </authorList>
    </citation>
    <scope>NUCLEOTIDE SEQUENCE [LARGE SCALE GENOMIC DNA]</scope>
    <source>
        <tissue evidence="1">Seedling</tissue>
    </source>
</reference>
<protein>
    <submittedName>
        <fullName evidence="1">Uncharacterized protein</fullName>
    </submittedName>
</protein>
<accession>A0A3L6G756</accession>
<evidence type="ECO:0000313" key="1">
    <source>
        <dbReference type="EMBL" id="PWZ44402.1"/>
    </source>
</evidence>